<dbReference type="GO" id="GO:0016757">
    <property type="term" value="F:glycosyltransferase activity"/>
    <property type="evidence" value="ECO:0007669"/>
    <property type="project" value="UniProtKB-KW"/>
</dbReference>
<name>A0ABU3TTN9_9BACT</name>
<dbReference type="EMBL" id="JAVNWW010000003">
    <property type="protein sequence ID" value="MDU0809022.1"/>
    <property type="molecule type" value="Genomic_DNA"/>
</dbReference>
<comment type="caution">
    <text evidence="2">The sequence shown here is derived from an EMBL/GenBank/DDBJ whole genome shotgun (WGS) entry which is preliminary data.</text>
</comment>
<dbReference type="CDD" id="cd06433">
    <property type="entry name" value="GT_2_WfgS_like"/>
    <property type="match status" value="1"/>
</dbReference>
<organism evidence="2 3">
    <name type="scientific">Aquirufa regiilacus</name>
    <dbReference type="NCBI Taxonomy" id="3024868"/>
    <lineage>
        <taxon>Bacteria</taxon>
        <taxon>Pseudomonadati</taxon>
        <taxon>Bacteroidota</taxon>
        <taxon>Cytophagia</taxon>
        <taxon>Cytophagales</taxon>
        <taxon>Flectobacillaceae</taxon>
        <taxon>Aquirufa</taxon>
    </lineage>
</organism>
<proteinExistence type="predicted"/>
<dbReference type="SUPFAM" id="SSF53448">
    <property type="entry name" value="Nucleotide-diphospho-sugar transferases"/>
    <property type="match status" value="1"/>
</dbReference>
<dbReference type="PANTHER" id="PTHR22916:SF3">
    <property type="entry name" value="UDP-GLCNAC:BETAGAL BETA-1,3-N-ACETYLGLUCOSAMINYLTRANSFERASE-LIKE PROTEIN 1"/>
    <property type="match status" value="1"/>
</dbReference>
<dbReference type="Pfam" id="PF00535">
    <property type="entry name" value="Glycos_transf_2"/>
    <property type="match status" value="1"/>
</dbReference>
<gene>
    <name evidence="2" type="ORF">PQG45_08240</name>
</gene>
<dbReference type="InterPro" id="IPR029044">
    <property type="entry name" value="Nucleotide-diphossugar_trans"/>
</dbReference>
<keyword evidence="2" id="KW-0808">Transferase</keyword>
<evidence type="ECO:0000259" key="1">
    <source>
        <dbReference type="Pfam" id="PF00535"/>
    </source>
</evidence>
<protein>
    <submittedName>
        <fullName evidence="2">Glycosyltransferase family 2 protein</fullName>
        <ecNumber evidence="2">2.4.-.-</ecNumber>
    </submittedName>
</protein>
<dbReference type="Gene3D" id="3.90.550.10">
    <property type="entry name" value="Spore Coat Polysaccharide Biosynthesis Protein SpsA, Chain A"/>
    <property type="match status" value="1"/>
</dbReference>
<feature type="domain" description="Glycosyltransferase 2-like" evidence="1">
    <location>
        <begin position="6"/>
        <end position="161"/>
    </location>
</feature>
<dbReference type="PANTHER" id="PTHR22916">
    <property type="entry name" value="GLYCOSYLTRANSFERASE"/>
    <property type="match status" value="1"/>
</dbReference>
<keyword evidence="2" id="KW-0328">Glycosyltransferase</keyword>
<evidence type="ECO:0000313" key="3">
    <source>
        <dbReference type="Proteomes" id="UP001249959"/>
    </source>
</evidence>
<dbReference type="EC" id="2.4.-.-" evidence="2"/>
<reference evidence="2 3" key="1">
    <citation type="submission" date="2023-09" db="EMBL/GenBank/DDBJ databases">
        <title>Aquirufa genomes.</title>
        <authorList>
            <person name="Pitt A."/>
        </authorList>
    </citation>
    <scope>NUCLEOTIDE SEQUENCE [LARGE SCALE GENOMIC DNA]</scope>
    <source>
        <strain evidence="2 3">LEOWEIH-7C</strain>
    </source>
</reference>
<dbReference type="RefSeq" id="WP_315577116.1">
    <property type="nucleotide sequence ID" value="NZ_JARDXH010000005.1"/>
</dbReference>
<keyword evidence="3" id="KW-1185">Reference proteome</keyword>
<dbReference type="InterPro" id="IPR001173">
    <property type="entry name" value="Glyco_trans_2-like"/>
</dbReference>
<accession>A0ABU3TTN9</accession>
<dbReference type="Proteomes" id="UP001249959">
    <property type="component" value="Unassembled WGS sequence"/>
</dbReference>
<evidence type="ECO:0000313" key="2">
    <source>
        <dbReference type="EMBL" id="MDU0809022.1"/>
    </source>
</evidence>
<sequence>MSAKLSIITITYQAEQYLERTIQSVLAQGNRKDIEYIIIDGASKDGTLDLIETYKSHLDRIVSEPDRGIYDAMNKGMQQATGEYIIFMNAGDCFAENDTVERIFAAMDQEPDVIVGDALFVDMEGKTMGLRSEVTPHKIPQNLTWQSFQYGMVICHQSFIVKRTIAPLFDLQFRLSSDIDWEIKCLKLSQKTNQLAIPICRYLTGGASVQNLKRSWQERFQVLERHFGFTKTLWAHLVIITRGIQFAIQKGGKYW</sequence>